<organism evidence="3 4">
    <name type="scientific">Haloferax larsenii</name>
    <dbReference type="NCBI Taxonomy" id="302484"/>
    <lineage>
        <taxon>Archaea</taxon>
        <taxon>Methanobacteriati</taxon>
        <taxon>Methanobacteriota</taxon>
        <taxon>Stenosarchaea group</taxon>
        <taxon>Halobacteria</taxon>
        <taxon>Halobacteriales</taxon>
        <taxon>Haloferacaceae</taxon>
        <taxon>Haloferax</taxon>
    </lineage>
</organism>
<dbReference type="RefSeq" id="WP_074796761.1">
    <property type="nucleotide sequence ID" value="NZ_FOAD01000016.1"/>
</dbReference>
<feature type="transmembrane region" description="Helical" evidence="1">
    <location>
        <begin position="34"/>
        <end position="57"/>
    </location>
</feature>
<feature type="transmembrane region" description="Helical" evidence="1">
    <location>
        <begin position="183"/>
        <end position="205"/>
    </location>
</feature>
<name>A0A1H7V2A3_HALLR</name>
<feature type="transmembrane region" description="Helical" evidence="1">
    <location>
        <begin position="91"/>
        <end position="112"/>
    </location>
</feature>
<dbReference type="AlphaFoldDB" id="A0A1H7V2A3"/>
<keyword evidence="1" id="KW-1133">Transmembrane helix</keyword>
<evidence type="ECO:0000256" key="1">
    <source>
        <dbReference type="SAM" id="Phobius"/>
    </source>
</evidence>
<dbReference type="Proteomes" id="UP000183894">
    <property type="component" value="Unassembled WGS sequence"/>
</dbReference>
<feature type="domain" description="DUF1616" evidence="2">
    <location>
        <begin position="19"/>
        <end position="339"/>
    </location>
</feature>
<evidence type="ECO:0000313" key="4">
    <source>
        <dbReference type="Proteomes" id="UP000183894"/>
    </source>
</evidence>
<sequence>MKSSHRRWTLDLFLVVAGSVAALAVLLLDVPGSVVRSLFVVPFIVLYPGYALMAAAFPERRSDVDSDTMPKKEILTRPTPHTAGLLYSVRLVLSVASSLTIVGGITLLTNFLGLGFSATNTSLGVFAVTIVLTASAFVRRAMLPAEVRSGLPSFSIAYSSAATAAGHIKSPLSTEPRDSPVPLLVNVLVVVSVVAFLSSVGFAMVETQAPESDFTEVYLVTENGSEYDASDYPRTLSQGDETPITLAIENHEHRTVTYSVVTELQRIERTNNSTRVIQERELSRTERPVESGETAYLQRDVRPTLTGDSLRLVFFVYTGEAPDNPDRTSAYRTVQLMVTVDDDATRQSNRSQNTGGARS</sequence>
<evidence type="ECO:0000313" key="3">
    <source>
        <dbReference type="EMBL" id="SEM03342.1"/>
    </source>
</evidence>
<gene>
    <name evidence="3" type="ORF">SAMN04488691_11617</name>
</gene>
<feature type="transmembrane region" description="Helical" evidence="1">
    <location>
        <begin position="12"/>
        <end position="28"/>
    </location>
</feature>
<accession>A0A1H7V2A3</accession>
<dbReference type="EMBL" id="FOAD01000016">
    <property type="protein sequence ID" value="SEM03342.1"/>
    <property type="molecule type" value="Genomic_DNA"/>
</dbReference>
<keyword evidence="1" id="KW-0812">Transmembrane</keyword>
<dbReference type="Pfam" id="PF07760">
    <property type="entry name" value="DUF1616"/>
    <property type="match status" value="1"/>
</dbReference>
<reference evidence="3 4" key="1">
    <citation type="submission" date="2016-10" db="EMBL/GenBank/DDBJ databases">
        <authorList>
            <person name="de Groot N.N."/>
        </authorList>
    </citation>
    <scope>NUCLEOTIDE SEQUENCE [LARGE SCALE GENOMIC DNA]</scope>
    <source>
        <strain evidence="3 4">CDM_5</strain>
    </source>
</reference>
<proteinExistence type="predicted"/>
<protein>
    <submittedName>
        <fullName evidence="3">Uncharacterized membrane protein</fullName>
    </submittedName>
</protein>
<evidence type="ECO:0000259" key="2">
    <source>
        <dbReference type="Pfam" id="PF07760"/>
    </source>
</evidence>
<keyword evidence="1" id="KW-0472">Membrane</keyword>
<dbReference type="InterPro" id="IPR011674">
    <property type="entry name" value="DUF1616"/>
</dbReference>
<dbReference type="OrthoDB" id="82282at2157"/>
<feature type="transmembrane region" description="Helical" evidence="1">
    <location>
        <begin position="118"/>
        <end position="138"/>
    </location>
</feature>